<dbReference type="SMART" id="SM00358">
    <property type="entry name" value="DSRM"/>
    <property type="match status" value="1"/>
</dbReference>
<dbReference type="InterPro" id="IPR014720">
    <property type="entry name" value="dsRBD_dom"/>
</dbReference>
<sequence length="95" mass="10644">MSTTVPGTLRCTNSTVSYRLNPSIAPEYVLTLNNLCQENGWELDVTYERSGPQDDETWTAVVLIDHLEKGRGNGRNKKSAKAEACRLVLEENGWM</sequence>
<accession>A0A0C9XNU7</accession>
<dbReference type="HOGENOM" id="CLU_172700_2_1_1"/>
<dbReference type="OrthoDB" id="112668at2759"/>
<reference evidence="3 4" key="1">
    <citation type="submission" date="2014-04" db="EMBL/GenBank/DDBJ databases">
        <authorList>
            <consortium name="DOE Joint Genome Institute"/>
            <person name="Kuo A."/>
            <person name="Kohler A."/>
            <person name="Nagy L.G."/>
            <person name="Floudas D."/>
            <person name="Copeland A."/>
            <person name="Barry K.W."/>
            <person name="Cichocki N."/>
            <person name="Veneault-Fourrey C."/>
            <person name="LaButti K."/>
            <person name="Lindquist E.A."/>
            <person name="Lipzen A."/>
            <person name="Lundell T."/>
            <person name="Morin E."/>
            <person name="Murat C."/>
            <person name="Sun H."/>
            <person name="Tunlid A."/>
            <person name="Henrissat B."/>
            <person name="Grigoriev I.V."/>
            <person name="Hibbett D.S."/>
            <person name="Martin F."/>
            <person name="Nordberg H.P."/>
            <person name="Cantor M.N."/>
            <person name="Hua S.X."/>
        </authorList>
    </citation>
    <scope>NUCLEOTIDE SEQUENCE [LARGE SCALE GENOMIC DNA]</scope>
    <source>
        <strain evidence="3 4">LaAM-08-1</strain>
    </source>
</reference>
<name>A0A0C9XNU7_9AGAR</name>
<keyword evidence="4" id="KW-1185">Reference proteome</keyword>
<proteinExistence type="predicted"/>
<keyword evidence="1" id="KW-0694">RNA-binding</keyword>
<gene>
    <name evidence="3" type="ORF">K443DRAFT_105224</name>
</gene>
<dbReference type="AlphaFoldDB" id="A0A0C9XNU7"/>
<dbReference type="SUPFAM" id="SSF54768">
    <property type="entry name" value="dsRNA-binding domain-like"/>
    <property type="match status" value="1"/>
</dbReference>
<evidence type="ECO:0000259" key="2">
    <source>
        <dbReference type="PROSITE" id="PS50137"/>
    </source>
</evidence>
<dbReference type="PROSITE" id="PS50137">
    <property type="entry name" value="DS_RBD"/>
    <property type="match status" value="1"/>
</dbReference>
<evidence type="ECO:0000313" key="4">
    <source>
        <dbReference type="Proteomes" id="UP000054477"/>
    </source>
</evidence>
<dbReference type="Pfam" id="PF00035">
    <property type="entry name" value="dsrm"/>
    <property type="match status" value="1"/>
</dbReference>
<evidence type="ECO:0000313" key="3">
    <source>
        <dbReference type="EMBL" id="KIJ97682.1"/>
    </source>
</evidence>
<reference evidence="4" key="2">
    <citation type="submission" date="2015-01" db="EMBL/GenBank/DDBJ databases">
        <title>Evolutionary Origins and Diversification of the Mycorrhizal Mutualists.</title>
        <authorList>
            <consortium name="DOE Joint Genome Institute"/>
            <consortium name="Mycorrhizal Genomics Consortium"/>
            <person name="Kohler A."/>
            <person name="Kuo A."/>
            <person name="Nagy L.G."/>
            <person name="Floudas D."/>
            <person name="Copeland A."/>
            <person name="Barry K.W."/>
            <person name="Cichocki N."/>
            <person name="Veneault-Fourrey C."/>
            <person name="LaButti K."/>
            <person name="Lindquist E.A."/>
            <person name="Lipzen A."/>
            <person name="Lundell T."/>
            <person name="Morin E."/>
            <person name="Murat C."/>
            <person name="Riley R."/>
            <person name="Ohm R."/>
            <person name="Sun H."/>
            <person name="Tunlid A."/>
            <person name="Henrissat B."/>
            <person name="Grigoriev I.V."/>
            <person name="Hibbett D.S."/>
            <person name="Martin F."/>
        </authorList>
    </citation>
    <scope>NUCLEOTIDE SEQUENCE [LARGE SCALE GENOMIC DNA]</scope>
    <source>
        <strain evidence="4">LaAM-08-1</strain>
    </source>
</reference>
<organism evidence="3 4">
    <name type="scientific">Laccaria amethystina LaAM-08-1</name>
    <dbReference type="NCBI Taxonomy" id="1095629"/>
    <lineage>
        <taxon>Eukaryota</taxon>
        <taxon>Fungi</taxon>
        <taxon>Dikarya</taxon>
        <taxon>Basidiomycota</taxon>
        <taxon>Agaricomycotina</taxon>
        <taxon>Agaricomycetes</taxon>
        <taxon>Agaricomycetidae</taxon>
        <taxon>Agaricales</taxon>
        <taxon>Agaricineae</taxon>
        <taxon>Hydnangiaceae</taxon>
        <taxon>Laccaria</taxon>
    </lineage>
</organism>
<dbReference type="EMBL" id="KN838686">
    <property type="protein sequence ID" value="KIJ97682.1"/>
    <property type="molecule type" value="Genomic_DNA"/>
</dbReference>
<dbReference type="Proteomes" id="UP000054477">
    <property type="component" value="Unassembled WGS sequence"/>
</dbReference>
<dbReference type="GO" id="GO:0003723">
    <property type="term" value="F:RNA binding"/>
    <property type="evidence" value="ECO:0007669"/>
    <property type="project" value="UniProtKB-UniRule"/>
</dbReference>
<evidence type="ECO:0000256" key="1">
    <source>
        <dbReference type="PROSITE-ProRule" id="PRU00266"/>
    </source>
</evidence>
<feature type="domain" description="DRBM" evidence="2">
    <location>
        <begin position="27"/>
        <end position="91"/>
    </location>
</feature>
<protein>
    <recommendedName>
        <fullName evidence="2">DRBM domain-containing protein</fullName>
    </recommendedName>
</protein>
<dbReference type="Gene3D" id="3.30.160.20">
    <property type="match status" value="1"/>
</dbReference>